<proteinExistence type="inferred from homology"/>
<dbReference type="Gene3D" id="3.30.2310.20">
    <property type="entry name" value="RelE-like"/>
    <property type="match status" value="1"/>
</dbReference>
<gene>
    <name evidence="3" type="ORF">HDF15_003085</name>
</gene>
<evidence type="ECO:0000313" key="3">
    <source>
        <dbReference type="EMBL" id="MBB5064725.1"/>
    </source>
</evidence>
<dbReference type="Pfam" id="PF05016">
    <property type="entry name" value="ParE_toxin"/>
    <property type="match status" value="1"/>
</dbReference>
<dbReference type="EMBL" id="JACHIO010000012">
    <property type="protein sequence ID" value="MBB5064725.1"/>
    <property type="molecule type" value="Genomic_DNA"/>
</dbReference>
<comment type="similarity">
    <text evidence="1">Belongs to the RelE toxin family.</text>
</comment>
<dbReference type="PANTHER" id="PTHR33755:SF6">
    <property type="entry name" value="PLASMID STABILIZATION SYSTEM PROTEIN"/>
    <property type="match status" value="1"/>
</dbReference>
<evidence type="ECO:0000313" key="4">
    <source>
        <dbReference type="Proteomes" id="UP000584867"/>
    </source>
</evidence>
<accession>A0A7W7ZRD1</accession>
<reference evidence="3 4" key="1">
    <citation type="submission" date="2020-08" db="EMBL/GenBank/DDBJ databases">
        <title>Genomic Encyclopedia of Type Strains, Phase IV (KMG-V): Genome sequencing to study the core and pangenomes of soil and plant-associated prokaryotes.</title>
        <authorList>
            <person name="Whitman W."/>
        </authorList>
    </citation>
    <scope>NUCLEOTIDE SEQUENCE [LARGE SCALE GENOMIC DNA]</scope>
    <source>
        <strain evidence="3 4">X5P3</strain>
    </source>
</reference>
<dbReference type="PANTHER" id="PTHR33755">
    <property type="entry name" value="TOXIN PARE1-RELATED"/>
    <property type="match status" value="1"/>
</dbReference>
<evidence type="ECO:0000256" key="2">
    <source>
        <dbReference type="ARBA" id="ARBA00022649"/>
    </source>
</evidence>
<keyword evidence="2" id="KW-1277">Toxin-antitoxin system</keyword>
<organism evidence="3 4">
    <name type="scientific">Granulicella mallensis</name>
    <dbReference type="NCBI Taxonomy" id="940614"/>
    <lineage>
        <taxon>Bacteria</taxon>
        <taxon>Pseudomonadati</taxon>
        <taxon>Acidobacteriota</taxon>
        <taxon>Terriglobia</taxon>
        <taxon>Terriglobales</taxon>
        <taxon>Acidobacteriaceae</taxon>
        <taxon>Granulicella</taxon>
    </lineage>
</organism>
<dbReference type="AlphaFoldDB" id="A0A7W7ZRD1"/>
<dbReference type="InterPro" id="IPR035093">
    <property type="entry name" value="RelE/ParE_toxin_dom_sf"/>
</dbReference>
<dbReference type="Proteomes" id="UP000584867">
    <property type="component" value="Unassembled WGS sequence"/>
</dbReference>
<name>A0A7W7ZRD1_9BACT</name>
<comment type="caution">
    <text evidence="3">The sequence shown here is derived from an EMBL/GenBank/DDBJ whole genome shotgun (WGS) entry which is preliminary data.</text>
</comment>
<evidence type="ECO:0000256" key="1">
    <source>
        <dbReference type="ARBA" id="ARBA00006226"/>
    </source>
</evidence>
<protein>
    <submittedName>
        <fullName evidence="3">Plasmid stabilization system protein ParE</fullName>
    </submittedName>
</protein>
<dbReference type="RefSeq" id="WP_184256860.1">
    <property type="nucleotide sequence ID" value="NZ_JACHIO010000012.1"/>
</dbReference>
<dbReference type="InterPro" id="IPR007712">
    <property type="entry name" value="RelE/ParE_toxin"/>
</dbReference>
<dbReference type="InterPro" id="IPR051803">
    <property type="entry name" value="TA_system_RelE-like_toxin"/>
</dbReference>
<sequence length="91" mass="10182">MKIIWTPRAASDLDGVVDFIAAGSPDAAIRVANRIYKEVMQLAAMPNVGKPGELPGTRELLFHPWPYIAVYKVTSDAVRIIRIRHASQRWP</sequence>